<reference evidence="1" key="1">
    <citation type="submission" date="2014-11" db="EMBL/GenBank/DDBJ databases">
        <authorList>
            <person name="Amaro Gonzalez C."/>
        </authorList>
    </citation>
    <scope>NUCLEOTIDE SEQUENCE</scope>
</reference>
<reference evidence="1" key="2">
    <citation type="journal article" date="2015" name="Fish Shellfish Immunol.">
        <title>Early steps in the European eel (Anguilla anguilla)-Vibrio vulnificus interaction in the gills: Role of the RtxA13 toxin.</title>
        <authorList>
            <person name="Callol A."/>
            <person name="Pajuelo D."/>
            <person name="Ebbesson L."/>
            <person name="Teles M."/>
            <person name="MacKenzie S."/>
            <person name="Amaro C."/>
        </authorList>
    </citation>
    <scope>NUCLEOTIDE SEQUENCE</scope>
</reference>
<proteinExistence type="predicted"/>
<organism evidence="1">
    <name type="scientific">Anguilla anguilla</name>
    <name type="common">European freshwater eel</name>
    <name type="synonym">Muraena anguilla</name>
    <dbReference type="NCBI Taxonomy" id="7936"/>
    <lineage>
        <taxon>Eukaryota</taxon>
        <taxon>Metazoa</taxon>
        <taxon>Chordata</taxon>
        <taxon>Craniata</taxon>
        <taxon>Vertebrata</taxon>
        <taxon>Euteleostomi</taxon>
        <taxon>Actinopterygii</taxon>
        <taxon>Neopterygii</taxon>
        <taxon>Teleostei</taxon>
        <taxon>Anguilliformes</taxon>
        <taxon>Anguillidae</taxon>
        <taxon>Anguilla</taxon>
    </lineage>
</organism>
<protein>
    <submittedName>
        <fullName evidence="1">Uncharacterized protein</fullName>
    </submittedName>
</protein>
<evidence type="ECO:0000313" key="1">
    <source>
        <dbReference type="EMBL" id="JAH91751.1"/>
    </source>
</evidence>
<dbReference type="AlphaFoldDB" id="A0A0E9WN95"/>
<accession>A0A0E9WN95</accession>
<sequence>MIIKINQNVNRTSVCQRTVLTIRKSATQNVLSTAVTTEI</sequence>
<name>A0A0E9WN95_ANGAN</name>
<dbReference type="EMBL" id="GBXM01016826">
    <property type="protein sequence ID" value="JAH91751.1"/>
    <property type="molecule type" value="Transcribed_RNA"/>
</dbReference>